<dbReference type="Pfam" id="PF11259">
    <property type="entry name" value="DUF3060"/>
    <property type="match status" value="1"/>
</dbReference>
<evidence type="ECO:0000313" key="1">
    <source>
        <dbReference type="EMBL" id="XDV68692.1"/>
    </source>
</evidence>
<dbReference type="InterPro" id="IPR021417">
    <property type="entry name" value="DUF3060"/>
</dbReference>
<reference evidence="1" key="1">
    <citation type="submission" date="2024-08" db="EMBL/GenBank/DDBJ databases">
        <authorList>
            <person name="Yu S.T."/>
        </authorList>
    </citation>
    <scope>NUCLEOTIDE SEQUENCE</scope>
    <source>
        <strain evidence="1">R33</strain>
    </source>
</reference>
<dbReference type="RefSeq" id="WP_369780181.1">
    <property type="nucleotide sequence ID" value="NZ_CP165727.1"/>
</dbReference>
<organism evidence="1">
    <name type="scientific">Streptomyces sp. R33</name>
    <dbReference type="NCBI Taxonomy" id="3238629"/>
    <lineage>
        <taxon>Bacteria</taxon>
        <taxon>Bacillati</taxon>
        <taxon>Actinomycetota</taxon>
        <taxon>Actinomycetes</taxon>
        <taxon>Kitasatosporales</taxon>
        <taxon>Streptomycetaceae</taxon>
        <taxon>Streptomyces</taxon>
    </lineage>
</organism>
<accession>A0AB39YJD7</accession>
<gene>
    <name evidence="1" type="ORF">AB5J51_00545</name>
</gene>
<dbReference type="AlphaFoldDB" id="A0AB39YJD7"/>
<dbReference type="EMBL" id="CP165727">
    <property type="protein sequence ID" value="XDV68692.1"/>
    <property type="molecule type" value="Genomic_DNA"/>
</dbReference>
<protein>
    <submittedName>
        <fullName evidence="1">DUF3060 domain-containing protein</fullName>
    </submittedName>
</protein>
<proteinExistence type="predicted"/>
<name>A0AB39YJD7_9ACTN</name>
<sequence length="76" mass="8003">MGSGLSQYRGRRHRLQQGCGTVTVSGSHNSIYVESADILTVRGDVNGVAVKTVSTLRVEGLINTAITVMGCVRVGL</sequence>